<dbReference type="Proteomes" id="UP000005408">
    <property type="component" value="Unassembled WGS sequence"/>
</dbReference>
<dbReference type="EnsemblMetazoa" id="G27979.1">
    <property type="protein sequence ID" value="G27979.1:cds"/>
    <property type="gene ID" value="G27979"/>
</dbReference>
<keyword evidence="1" id="KW-0732">Signal</keyword>
<organism evidence="2 3">
    <name type="scientific">Magallana gigas</name>
    <name type="common">Pacific oyster</name>
    <name type="synonym">Crassostrea gigas</name>
    <dbReference type="NCBI Taxonomy" id="29159"/>
    <lineage>
        <taxon>Eukaryota</taxon>
        <taxon>Metazoa</taxon>
        <taxon>Spiralia</taxon>
        <taxon>Lophotrochozoa</taxon>
        <taxon>Mollusca</taxon>
        <taxon>Bivalvia</taxon>
        <taxon>Autobranchia</taxon>
        <taxon>Pteriomorphia</taxon>
        <taxon>Ostreida</taxon>
        <taxon>Ostreoidea</taxon>
        <taxon>Ostreidae</taxon>
        <taxon>Magallana</taxon>
    </lineage>
</organism>
<dbReference type="OrthoDB" id="10335463at2759"/>
<dbReference type="OMA" id="RDDEENH"/>
<accession>A0A8W8LLD9</accession>
<evidence type="ECO:0000313" key="2">
    <source>
        <dbReference type="EnsemblMetazoa" id="G27979.1:cds"/>
    </source>
</evidence>
<reference evidence="2" key="1">
    <citation type="submission" date="2022-08" db="UniProtKB">
        <authorList>
            <consortium name="EnsemblMetazoa"/>
        </authorList>
    </citation>
    <scope>IDENTIFICATION</scope>
    <source>
        <strain evidence="2">05x7-T-G4-1.051#20</strain>
    </source>
</reference>
<feature type="chain" id="PRO_5036491502" evidence="1">
    <location>
        <begin position="17"/>
        <end position="532"/>
    </location>
</feature>
<dbReference type="AlphaFoldDB" id="A0A8W8LLD9"/>
<evidence type="ECO:0000313" key="3">
    <source>
        <dbReference type="Proteomes" id="UP000005408"/>
    </source>
</evidence>
<keyword evidence="3" id="KW-1185">Reference proteome</keyword>
<protein>
    <submittedName>
        <fullName evidence="2">Uncharacterized protein</fullName>
    </submittedName>
</protein>
<sequence length="532" mass="58684">MRVAYLFLGLLALTAARSFKKRGDDDENHWVSGYLATVDNDFDDDKKASIVSNIINDLKFFKAVVEKTLSGENGGQSKYEILEMLSGGIHLVEMHEKKAEEGHSMIPAKPVSIPEGCTEDDIIALKECKLMVNQALNCIKGGTQAVLDVLSSDNQSFEDKIGALKAMIGKIVGELDNIRMLFDHCVKPFLPAHWEQAWKLTEADLSDPDVTEQKYADMGMQIYKDATAIKNNLDILLSGQGSEREFKEAHKHLMAAVMLAKLHEEQGAGTVQPEDVPVEAQCTKEEISKLADCGEKYFRVGTCLRAAVDKMIQRMENNNRDYVGLVKYVKGVVLNIAKAPEVLQEIASSCSVLDIEHWEKAWLITEEELKDPANLEKFKKLGERIHNDLVEVRENLAALLEGRGGDINLALQHLEAAVKLAALHEDQGAGSITPSNIPAEAGCTKDAVLALDGCESKAIKIGTCIKGTVDDVLNEMRTNTNIVEVAMFTKGSVLNLAKADAVVKDVIASCEKEDDERELKRELLKLLRRRGN</sequence>
<evidence type="ECO:0000256" key="1">
    <source>
        <dbReference type="SAM" id="SignalP"/>
    </source>
</evidence>
<name>A0A8W8LLD9_MAGGI</name>
<proteinExistence type="predicted"/>
<feature type="signal peptide" evidence="1">
    <location>
        <begin position="1"/>
        <end position="16"/>
    </location>
</feature>